<reference evidence="2" key="1">
    <citation type="submission" date="2023-07" db="EMBL/GenBank/DDBJ databases">
        <authorList>
            <consortium name="CYATHOMIX"/>
        </authorList>
    </citation>
    <scope>NUCLEOTIDE SEQUENCE</scope>
    <source>
        <strain evidence="2">N/A</strain>
    </source>
</reference>
<dbReference type="Proteomes" id="UP001176961">
    <property type="component" value="Unassembled WGS sequence"/>
</dbReference>
<protein>
    <submittedName>
        <fullName evidence="2">Uncharacterized protein</fullName>
    </submittedName>
</protein>
<sequence>MPSCPQPSSRSERARNSVSLVDCDLPASGCAPPRSDVTIRQLRDTIAKLEEDKAREVEQAISEVEIELRDEFSVRDHETTMRSDKLKAENAVLKKRAFLEAELTRITDELAEARTCACPWLCGSAPAAWTLLVGISCLFKWKT</sequence>
<accession>A0AA36DIQ4</accession>
<dbReference type="EMBL" id="CATQJL010000001">
    <property type="protein sequence ID" value="CAJ0588386.1"/>
    <property type="molecule type" value="Genomic_DNA"/>
</dbReference>
<proteinExistence type="predicted"/>
<feature type="coiled-coil region" evidence="1">
    <location>
        <begin position="39"/>
        <end position="67"/>
    </location>
</feature>
<keyword evidence="1" id="KW-0175">Coiled coil</keyword>
<gene>
    <name evidence="2" type="ORF">CYNAS_LOCUS369</name>
</gene>
<name>A0AA36DIQ4_CYLNA</name>
<dbReference type="AlphaFoldDB" id="A0AA36DIQ4"/>
<evidence type="ECO:0000313" key="3">
    <source>
        <dbReference type="Proteomes" id="UP001176961"/>
    </source>
</evidence>
<evidence type="ECO:0000313" key="2">
    <source>
        <dbReference type="EMBL" id="CAJ0588386.1"/>
    </source>
</evidence>
<comment type="caution">
    <text evidence="2">The sequence shown here is derived from an EMBL/GenBank/DDBJ whole genome shotgun (WGS) entry which is preliminary data.</text>
</comment>
<keyword evidence="3" id="KW-1185">Reference proteome</keyword>
<evidence type="ECO:0000256" key="1">
    <source>
        <dbReference type="SAM" id="Coils"/>
    </source>
</evidence>
<organism evidence="2 3">
    <name type="scientific">Cylicocyclus nassatus</name>
    <name type="common">Nematode worm</name>
    <dbReference type="NCBI Taxonomy" id="53992"/>
    <lineage>
        <taxon>Eukaryota</taxon>
        <taxon>Metazoa</taxon>
        <taxon>Ecdysozoa</taxon>
        <taxon>Nematoda</taxon>
        <taxon>Chromadorea</taxon>
        <taxon>Rhabditida</taxon>
        <taxon>Rhabditina</taxon>
        <taxon>Rhabditomorpha</taxon>
        <taxon>Strongyloidea</taxon>
        <taxon>Strongylidae</taxon>
        <taxon>Cylicocyclus</taxon>
    </lineage>
</organism>